<evidence type="ECO:0000256" key="4">
    <source>
        <dbReference type="ARBA" id="ARBA00022432"/>
    </source>
</evidence>
<keyword evidence="5 11" id="KW-0004">4Fe-4S</keyword>
<dbReference type="PIRSF" id="PIRSF036692">
    <property type="entry name" value="SDH_B"/>
    <property type="match status" value="1"/>
</dbReference>
<dbReference type="EMBL" id="FMYT01000015">
    <property type="protein sequence ID" value="SDC83541.1"/>
    <property type="molecule type" value="Genomic_DNA"/>
</dbReference>
<dbReference type="InterPro" id="IPR029009">
    <property type="entry name" value="ASB_dom_sf"/>
</dbReference>
<organism evidence="15 21">
    <name type="scientific">Halanaerobium congolense</name>
    <dbReference type="NCBI Taxonomy" id="54121"/>
    <lineage>
        <taxon>Bacteria</taxon>
        <taxon>Bacillati</taxon>
        <taxon>Bacillota</taxon>
        <taxon>Clostridia</taxon>
        <taxon>Halanaerobiales</taxon>
        <taxon>Halanaerobiaceae</taxon>
        <taxon>Halanaerobium</taxon>
    </lineage>
</organism>
<dbReference type="InterPro" id="IPR005131">
    <property type="entry name" value="Ser_deHydtase_bsu"/>
</dbReference>
<keyword evidence="4 11" id="KW-0312">Gluconeogenesis</keyword>
<dbReference type="InterPro" id="IPR004643">
    <property type="entry name" value="Fe-S_L-Ser_bsu"/>
</dbReference>
<proteinExistence type="inferred from homology"/>
<dbReference type="Pfam" id="PF01842">
    <property type="entry name" value="ACT"/>
    <property type="match status" value="1"/>
</dbReference>
<dbReference type="Gene3D" id="3.30.70.260">
    <property type="match status" value="1"/>
</dbReference>
<protein>
    <recommendedName>
        <fullName evidence="11">L-serine deaminase</fullName>
    </recommendedName>
</protein>
<dbReference type="Pfam" id="PF03315">
    <property type="entry name" value="SDH_beta"/>
    <property type="match status" value="1"/>
</dbReference>
<dbReference type="UniPathway" id="UPA00138"/>
<dbReference type="CDD" id="cd04903">
    <property type="entry name" value="ACT_LSD"/>
    <property type="match status" value="1"/>
</dbReference>
<dbReference type="SUPFAM" id="SSF55021">
    <property type="entry name" value="ACT-like"/>
    <property type="match status" value="1"/>
</dbReference>
<dbReference type="GO" id="GO:0046872">
    <property type="term" value="F:metal ion binding"/>
    <property type="evidence" value="ECO:0007669"/>
    <property type="project" value="UniProtKB-UniRule"/>
</dbReference>
<evidence type="ECO:0000313" key="15">
    <source>
        <dbReference type="EMBL" id="SDC83541.1"/>
    </source>
</evidence>
<dbReference type="Proteomes" id="UP000324896">
    <property type="component" value="Unassembled WGS sequence"/>
</dbReference>
<dbReference type="GO" id="GO:0051539">
    <property type="term" value="F:4 iron, 4 sulfur cluster binding"/>
    <property type="evidence" value="ECO:0007669"/>
    <property type="project" value="UniProtKB-UniRule"/>
</dbReference>
<evidence type="ECO:0000256" key="5">
    <source>
        <dbReference type="ARBA" id="ARBA00022485"/>
    </source>
</evidence>
<comment type="cofactor">
    <cofactor evidence="1 12">
        <name>[4Fe-4S] cluster</name>
        <dbReference type="ChEBI" id="CHEBI:49883"/>
    </cofactor>
</comment>
<keyword evidence="7 11" id="KW-0408">Iron</keyword>
<dbReference type="GO" id="GO:0003941">
    <property type="term" value="F:L-serine ammonia-lyase activity"/>
    <property type="evidence" value="ECO:0007669"/>
    <property type="project" value="UniProtKB-UniRule"/>
</dbReference>
<gene>
    <name evidence="16" type="ORF">BY453_10688</name>
    <name evidence="17" type="ORF">C7954_11337</name>
    <name evidence="14" type="ORF">C8C78_10773</name>
    <name evidence="15" type="ORF">SAMN04488597_11566</name>
</gene>
<evidence type="ECO:0000313" key="19">
    <source>
        <dbReference type="Proteomes" id="UP000295472"/>
    </source>
</evidence>
<evidence type="ECO:0000256" key="7">
    <source>
        <dbReference type="ARBA" id="ARBA00023004"/>
    </source>
</evidence>
<evidence type="ECO:0000256" key="6">
    <source>
        <dbReference type="ARBA" id="ARBA00022723"/>
    </source>
</evidence>
<dbReference type="PROSITE" id="PS51671">
    <property type="entry name" value="ACT"/>
    <property type="match status" value="1"/>
</dbReference>
<dbReference type="GeneID" id="57012626"/>
<keyword evidence="9 11" id="KW-0456">Lyase</keyword>
<evidence type="ECO:0000256" key="10">
    <source>
        <dbReference type="ARBA" id="ARBA00049406"/>
    </source>
</evidence>
<evidence type="ECO:0000256" key="8">
    <source>
        <dbReference type="ARBA" id="ARBA00023014"/>
    </source>
</evidence>
<keyword evidence="8 11" id="KW-0411">Iron-sulfur</keyword>
<reference evidence="17 19" key="3">
    <citation type="submission" date="2019-03" db="EMBL/GenBank/DDBJ databases">
        <title>Subsurface microbial communities from deep shales in Ohio and West Virginia, USA.</title>
        <authorList>
            <person name="Wrighton K."/>
        </authorList>
    </citation>
    <scope>NUCLEOTIDE SEQUENCE [LARGE SCALE GENOMIC DNA]</scope>
    <source>
        <strain evidence="17 19">DSMZ 11287</strain>
        <strain evidence="14 18">MSL28</strain>
    </source>
</reference>
<evidence type="ECO:0000256" key="11">
    <source>
        <dbReference type="PIRNR" id="PIRNR036692"/>
    </source>
</evidence>
<dbReference type="Gene3D" id="3.30.1330.90">
    <property type="entry name" value="D-3-phosphoglycerate dehydrogenase, domain 3"/>
    <property type="match status" value="1"/>
</dbReference>
<evidence type="ECO:0000313" key="17">
    <source>
        <dbReference type="EMBL" id="TDX44363.1"/>
    </source>
</evidence>
<evidence type="ECO:0000256" key="2">
    <source>
        <dbReference type="ARBA" id="ARBA00004742"/>
    </source>
</evidence>
<dbReference type="InterPro" id="IPR002912">
    <property type="entry name" value="ACT_dom"/>
</dbReference>
<evidence type="ECO:0000313" key="18">
    <source>
        <dbReference type="Proteomes" id="UP000247389"/>
    </source>
</evidence>
<evidence type="ECO:0000256" key="1">
    <source>
        <dbReference type="ARBA" id="ARBA00001966"/>
    </source>
</evidence>
<dbReference type="EMBL" id="SOEF01000013">
    <property type="protein sequence ID" value="TDX44363.1"/>
    <property type="molecule type" value="Genomic_DNA"/>
</dbReference>
<comment type="pathway">
    <text evidence="2 11">Carbohydrate biosynthesis; gluconeogenesis.</text>
</comment>
<evidence type="ECO:0000256" key="9">
    <source>
        <dbReference type="ARBA" id="ARBA00023239"/>
    </source>
</evidence>
<evidence type="ECO:0000313" key="21">
    <source>
        <dbReference type="Proteomes" id="UP000324896"/>
    </source>
</evidence>
<dbReference type="Proteomes" id="UP000295758">
    <property type="component" value="Unassembled WGS sequence"/>
</dbReference>
<sequence>MDNLSAFDIIGPVMIGPSSSHTAGACRIGNLAKEIVDNKLKDIKIYFHGSFKETYRGHGTDKAIIGGLLGLKTDDSKIKNSFELAEEEGFSFEFFPVDLDDVHPNTMKLKIIDQDNIKTTIVASSIGGGNIIVTELNGTEVKLKGEYYTLITFHNDQPGLIAKISEILQIYNLNIAEMEVLRKQKGKQATAIINLDQKVEKNILQLLKDIPGIQSLKLVKPLV</sequence>
<dbReference type="AlphaFoldDB" id="A0A1G6PU84"/>
<evidence type="ECO:0000256" key="12">
    <source>
        <dbReference type="RuleBase" id="RU366059"/>
    </source>
</evidence>
<reference evidence="16 20" key="2">
    <citation type="submission" date="2019-03" db="EMBL/GenBank/DDBJ databases">
        <title>Deep subsurface shale carbon reservoir microbial communities from Ohio and West Virginia, USA.</title>
        <authorList>
            <person name="Wrighton K."/>
        </authorList>
    </citation>
    <scope>NUCLEOTIDE SEQUENCE [LARGE SCALE GENOMIC DNA]</scope>
    <source>
        <strain evidence="16 20">UTICA-S4D12</strain>
    </source>
</reference>
<dbReference type="PANTHER" id="PTHR30182:SF12">
    <property type="entry name" value="L-SERINE DEHYDRATASE, BETA CHAIN-RELATED"/>
    <property type="match status" value="1"/>
</dbReference>
<accession>A0A1G6PU84</accession>
<comment type="catalytic activity">
    <reaction evidence="10 11 12">
        <text>L-serine = pyruvate + NH4(+)</text>
        <dbReference type="Rhea" id="RHEA:19169"/>
        <dbReference type="ChEBI" id="CHEBI:15361"/>
        <dbReference type="ChEBI" id="CHEBI:28938"/>
        <dbReference type="ChEBI" id="CHEBI:33384"/>
        <dbReference type="EC" id="4.3.1.17"/>
    </reaction>
</comment>
<keyword evidence="6 11" id="KW-0479">Metal-binding</keyword>
<dbReference type="FunFam" id="3.30.70.260:FF:000008">
    <property type="entry name" value="D-3-phosphoglycerate dehydrogenase, chloroplastic"/>
    <property type="match status" value="1"/>
</dbReference>
<evidence type="ECO:0000313" key="14">
    <source>
        <dbReference type="EMBL" id="PXV67637.1"/>
    </source>
</evidence>
<dbReference type="GO" id="GO:0006094">
    <property type="term" value="P:gluconeogenesis"/>
    <property type="evidence" value="ECO:0007669"/>
    <property type="project" value="UniProtKB-UniRule"/>
</dbReference>
<evidence type="ECO:0000313" key="16">
    <source>
        <dbReference type="EMBL" id="TDS32947.1"/>
    </source>
</evidence>
<dbReference type="Proteomes" id="UP000295472">
    <property type="component" value="Unassembled WGS sequence"/>
</dbReference>
<dbReference type="EMBL" id="QICM01000007">
    <property type="protein sequence ID" value="PXV67637.1"/>
    <property type="molecule type" value="Genomic_DNA"/>
</dbReference>
<dbReference type="NCBIfam" id="TIGR00719">
    <property type="entry name" value="sda_beta"/>
    <property type="match status" value="1"/>
</dbReference>
<evidence type="ECO:0000256" key="3">
    <source>
        <dbReference type="ARBA" id="ARBA00008636"/>
    </source>
</evidence>
<dbReference type="InterPro" id="IPR051318">
    <property type="entry name" value="Fe-S_L-Ser"/>
</dbReference>
<evidence type="ECO:0000313" key="20">
    <source>
        <dbReference type="Proteomes" id="UP000295758"/>
    </source>
</evidence>
<dbReference type="SUPFAM" id="SSF143548">
    <property type="entry name" value="Serine metabolism enzymes domain"/>
    <property type="match status" value="1"/>
</dbReference>
<evidence type="ECO:0000259" key="13">
    <source>
        <dbReference type="PROSITE" id="PS51671"/>
    </source>
</evidence>
<reference evidence="15 21" key="1">
    <citation type="submission" date="2016-10" db="EMBL/GenBank/DDBJ databases">
        <authorList>
            <person name="Varghese N."/>
            <person name="Submissions S."/>
        </authorList>
    </citation>
    <scope>NUCLEOTIDE SEQUENCE [LARGE SCALE GENOMIC DNA]</scope>
    <source>
        <strain evidence="15 21">WG10</strain>
    </source>
</reference>
<dbReference type="InterPro" id="IPR045865">
    <property type="entry name" value="ACT-like_dom_sf"/>
</dbReference>
<dbReference type="Proteomes" id="UP000247389">
    <property type="component" value="Unassembled WGS sequence"/>
</dbReference>
<dbReference type="PANTHER" id="PTHR30182">
    <property type="entry name" value="L-SERINE DEHYDRATASE"/>
    <property type="match status" value="1"/>
</dbReference>
<dbReference type="RefSeq" id="WP_089723241.1">
    <property type="nucleotide sequence ID" value="NZ_FMYT01000015.1"/>
</dbReference>
<comment type="similarity">
    <text evidence="3 11 12">Belongs to the iron-sulfur dependent L-serine dehydratase family.</text>
</comment>
<dbReference type="EMBL" id="SOAA01000006">
    <property type="protein sequence ID" value="TDS32947.1"/>
    <property type="molecule type" value="Genomic_DNA"/>
</dbReference>
<feature type="domain" description="ACT" evidence="13">
    <location>
        <begin position="149"/>
        <end position="221"/>
    </location>
</feature>
<name>A0A1G6PU84_9FIRM</name>